<dbReference type="RefSeq" id="WP_172994084.1">
    <property type="nucleotide sequence ID" value="NZ_WCGF01000002.1"/>
</dbReference>
<evidence type="ECO:0000313" key="4">
    <source>
        <dbReference type="Proteomes" id="UP000651333"/>
    </source>
</evidence>
<evidence type="ECO:0000259" key="2">
    <source>
        <dbReference type="Pfam" id="PF09851"/>
    </source>
</evidence>
<name>A0A9Q5C046_LACHE</name>
<keyword evidence="1" id="KW-0812">Transmembrane</keyword>
<sequence length="285" mass="32762">METIIFFIFLLIIAAGVYIWLKVRANKISEKQIALDVAKSKLDDPNFKSVILNKDQNKFLALTKDDQIATSDFESGEKTYPASLEAISLTNGSSINLYQVDLTFDAATDEDAQKFYEKLVKSGAKELIRITSYIKINPEDVQTLNLASDYMRIFHIRSEETESINDPIYIIGESYDKRWLTDIKIERKYQVKQDENHRINCAILLLTIQDTNNKLHRIKVSADQATYEDLKQHFLASNAFVRDNKQTTNTSDDKKHQLENLKDLLDQGIITSEEFEVKKKNILGL</sequence>
<keyword evidence="1" id="KW-1133">Transmembrane helix</keyword>
<dbReference type="Proteomes" id="UP000651333">
    <property type="component" value="Unassembled WGS sequence"/>
</dbReference>
<proteinExistence type="predicted"/>
<protein>
    <recommendedName>
        <fullName evidence="2">SHOCT domain-containing protein</fullName>
    </recommendedName>
</protein>
<dbReference type="AlphaFoldDB" id="A0A9Q5C046"/>
<dbReference type="InterPro" id="IPR018649">
    <property type="entry name" value="SHOCT"/>
</dbReference>
<evidence type="ECO:0000256" key="1">
    <source>
        <dbReference type="SAM" id="Phobius"/>
    </source>
</evidence>
<dbReference type="Pfam" id="PF09851">
    <property type="entry name" value="SHOCT"/>
    <property type="match status" value="1"/>
</dbReference>
<reference evidence="3" key="1">
    <citation type="submission" date="2019-09" db="EMBL/GenBank/DDBJ databases">
        <title>Comparative genomic analysis of Lactobacillus helveticus.</title>
        <authorList>
            <person name="Zhang H."/>
            <person name="Chen Y."/>
            <person name="Zhong Z."/>
        </authorList>
    </citation>
    <scope>NUCLEOTIDE SEQUENCE</scope>
    <source>
        <strain evidence="3">IMAU30003</strain>
    </source>
</reference>
<evidence type="ECO:0000313" key="3">
    <source>
        <dbReference type="EMBL" id="NRO33955.1"/>
    </source>
</evidence>
<feature type="domain" description="SHOCT" evidence="2">
    <location>
        <begin position="257"/>
        <end position="283"/>
    </location>
</feature>
<gene>
    <name evidence="3" type="ORF">IMAU30003_00184</name>
</gene>
<dbReference type="EMBL" id="WCHB01000003">
    <property type="protein sequence ID" value="NRO33955.1"/>
    <property type="molecule type" value="Genomic_DNA"/>
</dbReference>
<organism evidence="3 4">
    <name type="scientific">Lactobacillus helveticus</name>
    <name type="common">Lactobacillus suntoryeus</name>
    <dbReference type="NCBI Taxonomy" id="1587"/>
    <lineage>
        <taxon>Bacteria</taxon>
        <taxon>Bacillati</taxon>
        <taxon>Bacillota</taxon>
        <taxon>Bacilli</taxon>
        <taxon>Lactobacillales</taxon>
        <taxon>Lactobacillaceae</taxon>
        <taxon>Lactobacillus</taxon>
    </lineage>
</organism>
<feature type="transmembrane region" description="Helical" evidence="1">
    <location>
        <begin position="6"/>
        <end position="23"/>
    </location>
</feature>
<accession>A0A9Q5C046</accession>
<comment type="caution">
    <text evidence="3">The sequence shown here is derived from an EMBL/GenBank/DDBJ whole genome shotgun (WGS) entry which is preliminary data.</text>
</comment>
<keyword evidence="1" id="KW-0472">Membrane</keyword>